<keyword evidence="9" id="KW-1185">Reference proteome</keyword>
<evidence type="ECO:0000313" key="8">
    <source>
        <dbReference type="EMBL" id="MFC3265552.1"/>
    </source>
</evidence>
<proteinExistence type="predicted"/>
<dbReference type="Pfam" id="PF07219">
    <property type="entry name" value="HemY_N"/>
    <property type="match status" value="1"/>
</dbReference>
<comment type="subcellular location">
    <subcellularLocation>
        <location evidence="1">Membrane</location>
    </subcellularLocation>
</comment>
<evidence type="ECO:0000256" key="5">
    <source>
        <dbReference type="SAM" id="MobiDB-lite"/>
    </source>
</evidence>
<evidence type="ECO:0000259" key="7">
    <source>
        <dbReference type="Pfam" id="PF07219"/>
    </source>
</evidence>
<dbReference type="InterPro" id="IPR011990">
    <property type="entry name" value="TPR-like_helical_dom_sf"/>
</dbReference>
<dbReference type="RefSeq" id="WP_376831601.1">
    <property type="nucleotide sequence ID" value="NZ_JBHLWR010000006.1"/>
</dbReference>
<dbReference type="Proteomes" id="UP001595536">
    <property type="component" value="Unassembled WGS sequence"/>
</dbReference>
<comment type="caution">
    <text evidence="8">The sequence shown here is derived from an EMBL/GenBank/DDBJ whole genome shotgun (WGS) entry which is preliminary data.</text>
</comment>
<dbReference type="Pfam" id="PF14559">
    <property type="entry name" value="TPR_19"/>
    <property type="match status" value="1"/>
</dbReference>
<dbReference type="InterPro" id="IPR010817">
    <property type="entry name" value="HemY_N"/>
</dbReference>
<keyword evidence="4 6" id="KW-0472">Membrane</keyword>
<evidence type="ECO:0000313" key="9">
    <source>
        <dbReference type="Proteomes" id="UP001595536"/>
    </source>
</evidence>
<dbReference type="SUPFAM" id="SSF48452">
    <property type="entry name" value="TPR-like"/>
    <property type="match status" value="2"/>
</dbReference>
<dbReference type="PIRSF" id="PIRSF031802">
    <property type="entry name" value="UCP031802"/>
    <property type="match status" value="1"/>
</dbReference>
<feature type="region of interest" description="Disordered" evidence="5">
    <location>
        <begin position="430"/>
        <end position="533"/>
    </location>
</feature>
<feature type="domain" description="HemY N-terminal" evidence="7">
    <location>
        <begin position="26"/>
        <end position="132"/>
    </location>
</feature>
<dbReference type="InterPro" id="IPR016982">
    <property type="entry name" value="Mms48"/>
</dbReference>
<reference evidence="9" key="1">
    <citation type="journal article" date="2019" name="Int. J. Syst. Evol. Microbiol.">
        <title>The Global Catalogue of Microorganisms (GCM) 10K type strain sequencing project: providing services to taxonomists for standard genome sequencing and annotation.</title>
        <authorList>
            <consortium name="The Broad Institute Genomics Platform"/>
            <consortium name="The Broad Institute Genome Sequencing Center for Infectious Disease"/>
            <person name="Wu L."/>
            <person name="Ma J."/>
        </authorList>
    </citation>
    <scope>NUCLEOTIDE SEQUENCE [LARGE SCALE GENOMIC DNA]</scope>
    <source>
        <strain evidence="9">CCM 7941</strain>
    </source>
</reference>
<feature type="compositionally biased region" description="Low complexity" evidence="5">
    <location>
        <begin position="449"/>
        <end position="490"/>
    </location>
</feature>
<dbReference type="Gene3D" id="1.25.40.10">
    <property type="entry name" value="Tetratricopeptide repeat domain"/>
    <property type="match status" value="2"/>
</dbReference>
<protein>
    <submittedName>
        <fullName evidence="8">Heme biosynthesis protein HemY</fullName>
    </submittedName>
</protein>
<feature type="transmembrane region" description="Helical" evidence="6">
    <location>
        <begin position="45"/>
        <end position="66"/>
    </location>
</feature>
<keyword evidence="3 6" id="KW-1133">Transmembrane helix</keyword>
<keyword evidence="2 6" id="KW-0812">Transmembrane</keyword>
<evidence type="ECO:0000256" key="1">
    <source>
        <dbReference type="ARBA" id="ARBA00004370"/>
    </source>
</evidence>
<gene>
    <name evidence="8" type="ORF">ACFOEX_04115</name>
</gene>
<evidence type="ECO:0000256" key="6">
    <source>
        <dbReference type="SAM" id="Phobius"/>
    </source>
</evidence>
<organism evidence="8 9">
    <name type="scientific">Camelimonas abortus</name>
    <dbReference type="NCBI Taxonomy" id="1017184"/>
    <lineage>
        <taxon>Bacteria</taxon>
        <taxon>Pseudomonadati</taxon>
        <taxon>Pseudomonadota</taxon>
        <taxon>Alphaproteobacteria</taxon>
        <taxon>Hyphomicrobiales</taxon>
        <taxon>Chelatococcaceae</taxon>
        <taxon>Camelimonas</taxon>
    </lineage>
</organism>
<feature type="compositionally biased region" description="Basic and acidic residues" evidence="5">
    <location>
        <begin position="518"/>
        <end position="533"/>
    </location>
</feature>
<evidence type="ECO:0000256" key="2">
    <source>
        <dbReference type="ARBA" id="ARBA00022692"/>
    </source>
</evidence>
<name>A0ABV7LCQ2_9HYPH</name>
<accession>A0ABV7LCQ2</accession>
<sequence>MTRVLSFIVLIALLAAGVAWLADRPGDVAVVWSGYRIETSVGVAVAAFFAALVLAVIAWTVIRLALSLPDIVSVATRGRRRQRGMDALSRGLVAVGTGDPALARRYALEAEKLLGRAPLTLLLRAQAAQLAGDRKTAEAAFRAMLEQPESRVLGLRGLYVEARRRGDLEEAWGYAGEAARIDPGVGWANEGMLEFYGASRRWRDALAMLERRLSTGRMNRDEARRQRAVLLTADAIDRQDSDPDGAVSALRQAVKLAPDLVPAVALLGRLLSRQGALRKAAKVLEAGWRLQPHPDIAAAYVDLRPGDSALDRLERARALQRLAPGHEESRLVVARAAIDAREYDRARAALEPLLKGRPQARVCLLMAGIAAASPAGAGEAREWLARASRAPRDPAWIADGVVSDHWEPVSPVTGRLDAFVWTTPAELLTREDSDWSGSETAGPAGAGSAGPLPSPEAAAVAPVRPDAPAATSQAQQADAAPAPSSGAPEAKPAPRRPSPPVEVVFPAPRPPDDPGPEGAHHDGVEPALRRINL</sequence>
<evidence type="ECO:0000256" key="3">
    <source>
        <dbReference type="ARBA" id="ARBA00022989"/>
    </source>
</evidence>
<dbReference type="EMBL" id="JBHRUV010000017">
    <property type="protein sequence ID" value="MFC3265552.1"/>
    <property type="molecule type" value="Genomic_DNA"/>
</dbReference>
<evidence type="ECO:0000256" key="4">
    <source>
        <dbReference type="ARBA" id="ARBA00023136"/>
    </source>
</evidence>